<keyword evidence="4 7" id="KW-0067">ATP-binding</keyword>
<feature type="region of interest" description="Disordered" evidence="5">
    <location>
        <begin position="228"/>
        <end position="251"/>
    </location>
</feature>
<dbReference type="SUPFAM" id="SSF52540">
    <property type="entry name" value="P-loop containing nucleoside triphosphate hydrolases"/>
    <property type="match status" value="2"/>
</dbReference>
<evidence type="ECO:0000256" key="3">
    <source>
        <dbReference type="ARBA" id="ARBA00022741"/>
    </source>
</evidence>
<evidence type="ECO:0000256" key="1">
    <source>
        <dbReference type="ARBA" id="ARBA00005417"/>
    </source>
</evidence>
<evidence type="ECO:0000256" key="5">
    <source>
        <dbReference type="SAM" id="MobiDB-lite"/>
    </source>
</evidence>
<dbReference type="PROSITE" id="PS50893">
    <property type="entry name" value="ABC_TRANSPORTER_2"/>
    <property type="match status" value="2"/>
</dbReference>
<keyword evidence="8" id="KW-1185">Reference proteome</keyword>
<organism evidence="7 8">
    <name type="scientific">Micromonospora marina</name>
    <dbReference type="NCBI Taxonomy" id="307120"/>
    <lineage>
        <taxon>Bacteria</taxon>
        <taxon>Bacillati</taxon>
        <taxon>Actinomycetota</taxon>
        <taxon>Actinomycetes</taxon>
        <taxon>Micromonosporales</taxon>
        <taxon>Micromonosporaceae</taxon>
        <taxon>Micromonospora</taxon>
    </lineage>
</organism>
<dbReference type="Gene3D" id="3.40.50.300">
    <property type="entry name" value="P-loop containing nucleotide triphosphate hydrolases"/>
    <property type="match status" value="2"/>
</dbReference>
<accession>A0A1C5A7L7</accession>
<feature type="domain" description="ABC transporter" evidence="6">
    <location>
        <begin position="5"/>
        <end position="247"/>
    </location>
</feature>
<dbReference type="Pfam" id="PF00005">
    <property type="entry name" value="ABC_tran"/>
    <property type="match status" value="2"/>
</dbReference>
<dbReference type="GO" id="GO:0005524">
    <property type="term" value="F:ATP binding"/>
    <property type="evidence" value="ECO:0007669"/>
    <property type="project" value="UniProtKB-KW"/>
</dbReference>
<name>A0A1C5A7L7_9ACTN</name>
<gene>
    <name evidence="7" type="ORF">GA0070215_12533</name>
</gene>
<dbReference type="InterPro" id="IPR027417">
    <property type="entry name" value="P-loop_NTPase"/>
</dbReference>
<comment type="similarity">
    <text evidence="1">Belongs to the ABC transporter superfamily.</text>
</comment>
<reference evidence="8" key="1">
    <citation type="submission" date="2016-06" db="EMBL/GenBank/DDBJ databases">
        <authorList>
            <person name="Varghese N."/>
        </authorList>
    </citation>
    <scope>NUCLEOTIDE SEQUENCE [LARGE SCALE GENOMIC DNA]</scope>
    <source>
        <strain evidence="8">DSM 45555</strain>
    </source>
</reference>
<protein>
    <submittedName>
        <fullName evidence="7">Peptide/nickel transport system ATP-binding protein</fullName>
    </submittedName>
</protein>
<dbReference type="EMBL" id="FMCV01000025">
    <property type="protein sequence ID" value="SCF41243.1"/>
    <property type="molecule type" value="Genomic_DNA"/>
</dbReference>
<keyword evidence="2" id="KW-0813">Transport</keyword>
<evidence type="ECO:0000256" key="2">
    <source>
        <dbReference type="ARBA" id="ARBA00022448"/>
    </source>
</evidence>
<sequence>MTVVAEVRGLTVTAADGSAVLDAVGLELVRGRVTGLVGPSGSGKTTLALCLLGHLGRGLRRTAGTVEVTGADPFQPAVRRRLRGRVTGYLPQDPHSALDPRRQLAAQLDTAARIARPHEDRAARRTRVEQAARDAALDLALLRRYPGQLSGGQAQRAVLAWTLVTRPELIVLDEPTSGLDADTAYRIGERFTTLTWRPAVLLISHDIALVDRVADVTQSMDRGRLSGSGRAIAVPVPSPTGGPSPNGDGTGALSFEDVTVRHGPLYVLRSVSGQVAAGEMVGIRGASGSGKTSLARALCGLAPPAAGRLLVHGAPVSWDAAARVRAGQPYLAYVGQDARTALNPRETVRRALARSLGAAVRRGRSGGTWSVEEIADRFALAPELLDRTPERLSGGQRHRAALARAVAAAPAVVVCDESTASLDHDTETRVLKTLDGLRRDGTAILLVTHSDRVAARADRVLTIHEGQLR</sequence>
<dbReference type="GO" id="GO:0055085">
    <property type="term" value="P:transmembrane transport"/>
    <property type="evidence" value="ECO:0007669"/>
    <property type="project" value="UniProtKB-ARBA"/>
</dbReference>
<feature type="domain" description="ABC transporter" evidence="6">
    <location>
        <begin position="253"/>
        <end position="469"/>
    </location>
</feature>
<dbReference type="RefSeq" id="WP_091050001.1">
    <property type="nucleotide sequence ID" value="NZ_FMCV01000025.1"/>
</dbReference>
<dbReference type="AlphaFoldDB" id="A0A1C5A7L7"/>
<dbReference type="SMART" id="SM00382">
    <property type="entry name" value="AAA"/>
    <property type="match status" value="2"/>
</dbReference>
<dbReference type="PANTHER" id="PTHR43776:SF7">
    <property type="entry name" value="D,D-DIPEPTIDE TRANSPORT ATP-BINDING PROTEIN DDPF-RELATED"/>
    <property type="match status" value="1"/>
</dbReference>
<dbReference type="InterPro" id="IPR050319">
    <property type="entry name" value="ABC_transp_ATP-bind"/>
</dbReference>
<dbReference type="PANTHER" id="PTHR43776">
    <property type="entry name" value="TRANSPORT ATP-BINDING PROTEIN"/>
    <property type="match status" value="1"/>
</dbReference>
<proteinExistence type="inferred from homology"/>
<evidence type="ECO:0000259" key="6">
    <source>
        <dbReference type="PROSITE" id="PS50893"/>
    </source>
</evidence>
<evidence type="ECO:0000256" key="4">
    <source>
        <dbReference type="ARBA" id="ARBA00022840"/>
    </source>
</evidence>
<dbReference type="Proteomes" id="UP000198551">
    <property type="component" value="Unassembled WGS sequence"/>
</dbReference>
<dbReference type="GO" id="GO:0016887">
    <property type="term" value="F:ATP hydrolysis activity"/>
    <property type="evidence" value="ECO:0007669"/>
    <property type="project" value="InterPro"/>
</dbReference>
<dbReference type="InterPro" id="IPR003439">
    <property type="entry name" value="ABC_transporter-like_ATP-bd"/>
</dbReference>
<keyword evidence="3" id="KW-0547">Nucleotide-binding</keyword>
<evidence type="ECO:0000313" key="8">
    <source>
        <dbReference type="Proteomes" id="UP000198551"/>
    </source>
</evidence>
<evidence type="ECO:0000313" key="7">
    <source>
        <dbReference type="EMBL" id="SCF41243.1"/>
    </source>
</evidence>
<dbReference type="InterPro" id="IPR003593">
    <property type="entry name" value="AAA+_ATPase"/>
</dbReference>